<feature type="coiled-coil region" evidence="1">
    <location>
        <begin position="17"/>
        <end position="92"/>
    </location>
</feature>
<accession>A0ABW5P7G2</accession>
<organism evidence="2 3">
    <name type="scientific">Paenibacillus gansuensis</name>
    <dbReference type="NCBI Taxonomy" id="306542"/>
    <lineage>
        <taxon>Bacteria</taxon>
        <taxon>Bacillati</taxon>
        <taxon>Bacillota</taxon>
        <taxon>Bacilli</taxon>
        <taxon>Bacillales</taxon>
        <taxon>Paenibacillaceae</taxon>
        <taxon>Paenibacillus</taxon>
    </lineage>
</organism>
<comment type="caution">
    <text evidence="2">The sequence shown here is derived from an EMBL/GenBank/DDBJ whole genome shotgun (WGS) entry which is preliminary data.</text>
</comment>
<name>A0ABW5P7G2_9BACL</name>
<dbReference type="RefSeq" id="WP_377599699.1">
    <property type="nucleotide sequence ID" value="NZ_JBHUME010000002.1"/>
</dbReference>
<dbReference type="EMBL" id="JBHUME010000002">
    <property type="protein sequence ID" value="MFD2611252.1"/>
    <property type="molecule type" value="Genomic_DNA"/>
</dbReference>
<dbReference type="Proteomes" id="UP001597541">
    <property type="component" value="Unassembled WGS sequence"/>
</dbReference>
<evidence type="ECO:0000313" key="3">
    <source>
        <dbReference type="Proteomes" id="UP001597541"/>
    </source>
</evidence>
<evidence type="ECO:0008006" key="4">
    <source>
        <dbReference type="Google" id="ProtNLM"/>
    </source>
</evidence>
<keyword evidence="1" id="KW-0175">Coiled coil</keyword>
<reference evidence="3" key="1">
    <citation type="journal article" date="2019" name="Int. J. Syst. Evol. Microbiol.">
        <title>The Global Catalogue of Microorganisms (GCM) 10K type strain sequencing project: providing services to taxonomists for standard genome sequencing and annotation.</title>
        <authorList>
            <consortium name="The Broad Institute Genomics Platform"/>
            <consortium name="The Broad Institute Genome Sequencing Center for Infectious Disease"/>
            <person name="Wu L."/>
            <person name="Ma J."/>
        </authorList>
    </citation>
    <scope>NUCLEOTIDE SEQUENCE [LARGE SCALE GENOMIC DNA]</scope>
    <source>
        <strain evidence="3">KCTC 3950</strain>
    </source>
</reference>
<evidence type="ECO:0000256" key="1">
    <source>
        <dbReference type="SAM" id="Coils"/>
    </source>
</evidence>
<protein>
    <recommendedName>
        <fullName evidence="4">Zinc ribbon domain-containing protein</fullName>
    </recommendedName>
</protein>
<evidence type="ECO:0000313" key="2">
    <source>
        <dbReference type="EMBL" id="MFD2611252.1"/>
    </source>
</evidence>
<gene>
    <name evidence="2" type="ORF">ACFSUF_02320</name>
</gene>
<proteinExistence type="predicted"/>
<sequence>MNLIKKVKQGATDAAKLAQNKIEMTKIKSQIASKEKEIEHHQALIGEAVFLAYQAGEPIHTKPSVIDHCKVIAQLQNQVQALEQQVLNLKNEKVCTCGHVIPQDDYYCSKCGKKSIAFKEFR</sequence>
<keyword evidence="3" id="KW-1185">Reference proteome</keyword>